<dbReference type="Proteomes" id="UP000028990">
    <property type="component" value="Unassembled WGS sequence"/>
</dbReference>
<dbReference type="AlphaFoldDB" id="A0A091D797"/>
<dbReference type="EMBL" id="KN123237">
    <property type="protein sequence ID" value="KFO26125.1"/>
    <property type="molecule type" value="Genomic_DNA"/>
</dbReference>
<name>A0A091D797_FUKDA</name>
<organism evidence="2 3">
    <name type="scientific">Fukomys damarensis</name>
    <name type="common">Damaraland mole rat</name>
    <name type="synonym">Cryptomys damarensis</name>
    <dbReference type="NCBI Taxonomy" id="885580"/>
    <lineage>
        <taxon>Eukaryota</taxon>
        <taxon>Metazoa</taxon>
        <taxon>Chordata</taxon>
        <taxon>Craniata</taxon>
        <taxon>Vertebrata</taxon>
        <taxon>Euteleostomi</taxon>
        <taxon>Mammalia</taxon>
        <taxon>Eutheria</taxon>
        <taxon>Euarchontoglires</taxon>
        <taxon>Glires</taxon>
        <taxon>Rodentia</taxon>
        <taxon>Hystricomorpha</taxon>
        <taxon>Bathyergidae</taxon>
        <taxon>Fukomys</taxon>
    </lineage>
</organism>
<evidence type="ECO:0000313" key="3">
    <source>
        <dbReference type="Proteomes" id="UP000028990"/>
    </source>
</evidence>
<evidence type="ECO:0000313" key="2">
    <source>
        <dbReference type="EMBL" id="KFO26125.1"/>
    </source>
</evidence>
<evidence type="ECO:0000256" key="1">
    <source>
        <dbReference type="SAM" id="MobiDB-lite"/>
    </source>
</evidence>
<feature type="region of interest" description="Disordered" evidence="1">
    <location>
        <begin position="1"/>
        <end position="52"/>
    </location>
</feature>
<sequence>MKGVLQGAKAFVEGKSPSENGHRRSTEGISSGLHDASAQGPPSRAANDKEAERLTTLPVLIRAPRSWLSAAAKNPTLRAPRTDVNRVACGGDHMAHLRENGTGVKQISQCRTCPTKLAQDTVPPKAPSPGLHANLHAMLLPLPTKGYRTPHSLLNTSTKIPEA</sequence>
<gene>
    <name evidence="2" type="ORF">H920_12481</name>
</gene>
<accession>A0A091D797</accession>
<protein>
    <submittedName>
        <fullName evidence="2">Uncharacterized protein</fullName>
    </submittedName>
</protein>
<proteinExistence type="predicted"/>
<keyword evidence="3" id="KW-1185">Reference proteome</keyword>
<reference evidence="2 3" key="1">
    <citation type="submission" date="2013-11" db="EMBL/GenBank/DDBJ databases">
        <title>The Damaraland mole rat (Fukomys damarensis) genome and evolution of African mole rats.</title>
        <authorList>
            <person name="Gladyshev V.N."/>
            <person name="Fang X."/>
        </authorList>
    </citation>
    <scope>NUCLEOTIDE SEQUENCE [LARGE SCALE GENOMIC DNA]</scope>
    <source>
        <tissue evidence="2">Liver</tissue>
    </source>
</reference>